<proteinExistence type="predicted"/>
<dbReference type="EMBL" id="CABWMH010000036">
    <property type="protein sequence ID" value="VXC45671.1"/>
    <property type="molecule type" value="Genomic_DNA"/>
</dbReference>
<evidence type="ECO:0000313" key="1">
    <source>
        <dbReference type="EMBL" id="VXC45671.1"/>
    </source>
</evidence>
<comment type="caution">
    <text evidence="1">The sequence shown here is derived from an EMBL/GenBank/DDBJ whole genome shotgun (WGS) entry which is preliminary data.</text>
</comment>
<organism evidence="1 2">
    <name type="scientific">Pantoea brenneri</name>
    <dbReference type="NCBI Taxonomy" id="472694"/>
    <lineage>
        <taxon>Bacteria</taxon>
        <taxon>Pseudomonadati</taxon>
        <taxon>Pseudomonadota</taxon>
        <taxon>Gammaproteobacteria</taxon>
        <taxon>Enterobacterales</taxon>
        <taxon>Erwiniaceae</taxon>
        <taxon>Pantoea</taxon>
    </lineage>
</organism>
<dbReference type="AlphaFoldDB" id="A0AAX3JB67"/>
<sequence length="85" mass="9687">MPFFHRLRPPDGIHKTDTFSVHLWEPELNHESDSGDETRQDLKIPTVSDGSLPRALSCSCLSVYRCHFRCYGRVCLIPRLTLSSG</sequence>
<protein>
    <submittedName>
        <fullName evidence="1">Uncharacterized protein</fullName>
    </submittedName>
</protein>
<evidence type="ECO:0000313" key="2">
    <source>
        <dbReference type="Proteomes" id="UP000433737"/>
    </source>
</evidence>
<reference evidence="1 2" key="1">
    <citation type="submission" date="2019-10" db="EMBL/GenBank/DDBJ databases">
        <authorList>
            <person name="Karimi E."/>
        </authorList>
    </citation>
    <scope>NUCLEOTIDE SEQUENCE [LARGE SCALE GENOMIC DNA]</scope>
    <source>
        <strain evidence="1">Pantoea sp. 111</strain>
    </source>
</reference>
<gene>
    <name evidence="1" type="ORF">PANT111_410001</name>
</gene>
<dbReference type="Proteomes" id="UP000433737">
    <property type="component" value="Unassembled WGS sequence"/>
</dbReference>
<name>A0AAX3JB67_9GAMM</name>
<accession>A0AAX3JB67</accession>